<protein>
    <submittedName>
        <fullName evidence="2">Hemerythrin domain-containing protein</fullName>
    </submittedName>
</protein>
<dbReference type="Proteomes" id="UP000272474">
    <property type="component" value="Unassembled WGS sequence"/>
</dbReference>
<dbReference type="AlphaFoldDB" id="A0A3A9Z5L1"/>
<organism evidence="2 3">
    <name type="scientific">Streptomyces hoynatensis</name>
    <dbReference type="NCBI Taxonomy" id="1141874"/>
    <lineage>
        <taxon>Bacteria</taxon>
        <taxon>Bacillati</taxon>
        <taxon>Actinomycetota</taxon>
        <taxon>Actinomycetes</taxon>
        <taxon>Kitasatosporales</taxon>
        <taxon>Streptomycetaceae</taxon>
        <taxon>Streptomyces</taxon>
    </lineage>
</organism>
<dbReference type="EMBL" id="RBAL01000004">
    <property type="protein sequence ID" value="RKN43792.1"/>
    <property type="molecule type" value="Genomic_DNA"/>
</dbReference>
<dbReference type="InterPro" id="IPR012312">
    <property type="entry name" value="Hemerythrin-like"/>
</dbReference>
<keyword evidence="3" id="KW-1185">Reference proteome</keyword>
<gene>
    <name evidence="2" type="ORF">D7294_08700</name>
</gene>
<sequence length="155" mass="16977">MTEGEQNRLIAWHRELTAAHRRLRRALALARESLHTGEGASARADLLLYCHGFCAALGGHHAREDAGLFPELAARHPELRPTLAKLTQDHELIAALLGELERALASGAPPGEVSRHLDGLSAIMESHFRYEERRLLGPLARLALDADPRALLGPL</sequence>
<evidence type="ECO:0000313" key="3">
    <source>
        <dbReference type="Proteomes" id="UP000272474"/>
    </source>
</evidence>
<dbReference type="OrthoDB" id="8225825at2"/>
<name>A0A3A9Z5L1_9ACTN</name>
<reference evidence="2 3" key="1">
    <citation type="journal article" date="2014" name="Int. J. Syst. Evol. Microbiol.">
        <title>Streptomyces hoynatensis sp. nov., isolated from deep marine sediment.</title>
        <authorList>
            <person name="Veyisoglu A."/>
            <person name="Sahin N."/>
        </authorList>
    </citation>
    <scope>NUCLEOTIDE SEQUENCE [LARGE SCALE GENOMIC DNA]</scope>
    <source>
        <strain evidence="2 3">KCTC 29097</strain>
    </source>
</reference>
<accession>A0A3A9Z5L1</accession>
<comment type="caution">
    <text evidence="2">The sequence shown here is derived from an EMBL/GenBank/DDBJ whole genome shotgun (WGS) entry which is preliminary data.</text>
</comment>
<feature type="domain" description="Hemerythrin-like" evidence="1">
    <location>
        <begin position="15"/>
        <end position="136"/>
    </location>
</feature>
<dbReference type="Pfam" id="PF01814">
    <property type="entry name" value="Hemerythrin"/>
    <property type="match status" value="1"/>
</dbReference>
<dbReference type="Gene3D" id="1.20.120.520">
    <property type="entry name" value="nmb1532 protein domain like"/>
    <property type="match status" value="1"/>
</dbReference>
<proteinExistence type="predicted"/>
<evidence type="ECO:0000259" key="1">
    <source>
        <dbReference type="Pfam" id="PF01814"/>
    </source>
</evidence>
<dbReference type="RefSeq" id="WP_120677332.1">
    <property type="nucleotide sequence ID" value="NZ_RBAL01000004.1"/>
</dbReference>
<evidence type="ECO:0000313" key="2">
    <source>
        <dbReference type="EMBL" id="RKN43792.1"/>
    </source>
</evidence>